<dbReference type="AlphaFoldDB" id="A0A9Q6LJ26"/>
<dbReference type="Proteomes" id="UP000422232">
    <property type="component" value="Chromosome"/>
</dbReference>
<sequence>MPTQENLKKTRKLIDKLDAKIASLQKKADLYANIDPNLRRCLQRQRTQDLPLYQQYENLKQFAKTNNNRVADPIVVSQSRKLVVLLKCKSFLQESIHDIGAAKRGSDFLNSLFGISRFDGTTYHYAAAFENAAWGAFSATKRLCSETRKLLKERVSVEAEAAQSAGQWRTASPVLNTLQSFQVTSSEPSPEANAPGQS</sequence>
<keyword evidence="1" id="KW-0175">Coiled coil</keyword>
<dbReference type="Proteomes" id="UP000422232">
    <property type="component" value="Plasmid unnamed1"/>
</dbReference>
<dbReference type="RefSeq" id="WP_016210655.1">
    <property type="nucleotide sequence ID" value="NZ_CP013761.1"/>
</dbReference>
<name>A0A9Q6LJ26_PISSA</name>
<geneLocation type="plasmid" evidence="3 4">
    <name>unnamed1</name>
</geneLocation>
<gene>
    <name evidence="2" type="ORF">Psal009_00571</name>
    <name evidence="3" type="ORF">Psal009_03640</name>
</gene>
<evidence type="ECO:0000313" key="2">
    <source>
        <dbReference type="EMBL" id="QGO04699.1"/>
    </source>
</evidence>
<keyword evidence="3" id="KW-0614">Plasmid</keyword>
<protein>
    <submittedName>
        <fullName evidence="2">Uncharacterized protein</fullName>
    </submittedName>
</protein>
<evidence type="ECO:0000313" key="3">
    <source>
        <dbReference type="EMBL" id="QGO07681.1"/>
    </source>
</evidence>
<feature type="coiled-coil region" evidence="1">
    <location>
        <begin position="7"/>
        <end position="34"/>
    </location>
</feature>
<reference evidence="2 4" key="1">
    <citation type="submission" date="2019-04" db="EMBL/GenBank/DDBJ databases">
        <title>Complete genome sequencing of Piscirickettsia salmonis strain Psal-009.</title>
        <authorList>
            <person name="Schober I."/>
            <person name="Bunk B."/>
            <person name="Sproer C."/>
            <person name="Carril G.P."/>
            <person name="Riedel T."/>
            <person name="Flores-Herrera P.A."/>
            <person name="Nourdin-Galindo G."/>
            <person name="Marshall S.H."/>
            <person name="Overmann J."/>
        </authorList>
    </citation>
    <scope>NUCLEOTIDE SEQUENCE [LARGE SCALE GENOMIC DNA]</scope>
    <source>
        <strain evidence="2 4">Psal-009</strain>
        <plasmid evidence="3 4">unnamed1</plasmid>
    </source>
</reference>
<accession>A0A9Q6LJ26</accession>
<proteinExistence type="predicted"/>
<keyword evidence="4" id="KW-1185">Reference proteome</keyword>
<organism evidence="2 4">
    <name type="scientific">Piscirickettsia salmonis</name>
    <dbReference type="NCBI Taxonomy" id="1238"/>
    <lineage>
        <taxon>Bacteria</taxon>
        <taxon>Pseudomonadati</taxon>
        <taxon>Pseudomonadota</taxon>
        <taxon>Gammaproteobacteria</taxon>
        <taxon>Thiotrichales</taxon>
        <taxon>Piscirickettsiaceae</taxon>
        <taxon>Piscirickettsia</taxon>
    </lineage>
</organism>
<evidence type="ECO:0000256" key="1">
    <source>
        <dbReference type="SAM" id="Coils"/>
    </source>
</evidence>
<evidence type="ECO:0000313" key="4">
    <source>
        <dbReference type="Proteomes" id="UP000422232"/>
    </source>
</evidence>
<dbReference type="EMBL" id="CP038909">
    <property type="protein sequence ID" value="QGO07681.1"/>
    <property type="molecule type" value="Genomic_DNA"/>
</dbReference>
<dbReference type="EMBL" id="CP038908">
    <property type="protein sequence ID" value="QGO04699.1"/>
    <property type="molecule type" value="Genomic_DNA"/>
</dbReference>